<evidence type="ECO:0000313" key="4">
    <source>
        <dbReference type="EMBL" id="NHC37589.1"/>
    </source>
</evidence>
<dbReference type="Proteomes" id="UP000031532">
    <property type="component" value="Unassembled WGS sequence"/>
</dbReference>
<dbReference type="InterPro" id="IPR000771">
    <property type="entry name" value="FBA_II"/>
</dbReference>
<feature type="binding site" evidence="2">
    <location>
        <begin position="228"/>
        <end position="231"/>
    </location>
    <ligand>
        <name>dihydroxyacetone phosphate</name>
        <dbReference type="ChEBI" id="CHEBI:57642"/>
    </ligand>
</feature>
<feature type="binding site" evidence="2">
    <location>
        <begin position="207"/>
        <end position="209"/>
    </location>
    <ligand>
        <name>dihydroxyacetone phosphate</name>
        <dbReference type="ChEBI" id="CHEBI:57642"/>
    </ligand>
</feature>
<dbReference type="GO" id="GO:0005975">
    <property type="term" value="P:carbohydrate metabolic process"/>
    <property type="evidence" value="ECO:0007669"/>
    <property type="project" value="InterPro"/>
</dbReference>
<comment type="cofactor">
    <cofactor evidence="3">
        <name>Zn(2+)</name>
        <dbReference type="ChEBI" id="CHEBI:29105"/>
    </cofactor>
    <text evidence="3">Binds 2 Zn(2+) ions per subunit. One is catalytic and the other provides a structural contribution.</text>
</comment>
<feature type="active site" description="Proton donor" evidence="1">
    <location>
        <position position="80"/>
    </location>
</feature>
<dbReference type="SUPFAM" id="SSF51569">
    <property type="entry name" value="Aldolase"/>
    <property type="match status" value="1"/>
</dbReference>
<feature type="binding site" evidence="3">
    <location>
        <position position="81"/>
    </location>
    <ligand>
        <name>Zn(2+)</name>
        <dbReference type="ChEBI" id="CHEBI:29105"/>
        <label>1</label>
        <note>catalytic</note>
    </ligand>
</feature>
<dbReference type="GO" id="GO:0016832">
    <property type="term" value="F:aldehyde-lyase activity"/>
    <property type="evidence" value="ECO:0007669"/>
    <property type="project" value="InterPro"/>
</dbReference>
<feature type="binding site" evidence="3">
    <location>
        <position position="206"/>
    </location>
    <ligand>
        <name>Zn(2+)</name>
        <dbReference type="ChEBI" id="CHEBI:29105"/>
        <label>1</label>
        <note>catalytic</note>
    </ligand>
</feature>
<evidence type="ECO:0000313" key="5">
    <source>
        <dbReference type="Proteomes" id="UP000031532"/>
    </source>
</evidence>
<dbReference type="GO" id="GO:0008270">
    <property type="term" value="F:zinc ion binding"/>
    <property type="evidence" value="ECO:0007669"/>
    <property type="project" value="InterPro"/>
</dbReference>
<organism evidence="4 5">
    <name type="scientific">Scytonema millei VB511283</name>
    <dbReference type="NCBI Taxonomy" id="1245923"/>
    <lineage>
        <taxon>Bacteria</taxon>
        <taxon>Bacillati</taxon>
        <taxon>Cyanobacteriota</taxon>
        <taxon>Cyanophyceae</taxon>
        <taxon>Nostocales</taxon>
        <taxon>Scytonemataceae</taxon>
        <taxon>Scytonema</taxon>
    </lineage>
</organism>
<dbReference type="NCBIfam" id="TIGR00167">
    <property type="entry name" value="cbbA"/>
    <property type="match status" value="1"/>
</dbReference>
<dbReference type="OrthoDB" id="9803995at2"/>
<feature type="binding site" evidence="3">
    <location>
        <position position="178"/>
    </location>
    <ligand>
        <name>Zn(2+)</name>
        <dbReference type="ChEBI" id="CHEBI:29105"/>
        <label>1</label>
        <note>catalytic</note>
    </ligand>
</feature>
<feature type="binding site" evidence="3">
    <location>
        <position position="102"/>
    </location>
    <ligand>
        <name>Zn(2+)</name>
        <dbReference type="ChEBI" id="CHEBI:29105"/>
        <label>2</label>
    </ligand>
</feature>
<dbReference type="PANTHER" id="PTHR30304">
    <property type="entry name" value="D-TAGATOSE-1,6-BISPHOSPHATE ALDOLASE"/>
    <property type="match status" value="1"/>
</dbReference>
<dbReference type="CDD" id="cd00947">
    <property type="entry name" value="TBP_aldolase_IIB"/>
    <property type="match status" value="1"/>
</dbReference>
<evidence type="ECO:0000256" key="2">
    <source>
        <dbReference type="PIRSR" id="PIRSR001359-2"/>
    </source>
</evidence>
<feature type="binding site" evidence="3">
    <location>
        <position position="132"/>
    </location>
    <ligand>
        <name>Zn(2+)</name>
        <dbReference type="ChEBI" id="CHEBI:29105"/>
        <label>2</label>
    </ligand>
</feature>
<protein>
    <submittedName>
        <fullName evidence="4">Class II fructose-bisphosphate aldolase</fullName>
    </submittedName>
</protein>
<evidence type="ECO:0000256" key="3">
    <source>
        <dbReference type="PIRSR" id="PIRSR001359-3"/>
    </source>
</evidence>
<reference evidence="4 5" key="1">
    <citation type="journal article" date="2015" name="Genome Announc.">
        <title>Draft Genome Sequence of the Terrestrial Cyanobacterium Scytonema millei VB511283, Isolated from Eastern India.</title>
        <authorList>
            <person name="Sen D."/>
            <person name="Chandrababunaidu M.M."/>
            <person name="Singh D."/>
            <person name="Sanghi N."/>
            <person name="Ghorai A."/>
            <person name="Mishra G.P."/>
            <person name="Madduluri M."/>
            <person name="Adhikary S.P."/>
            <person name="Tripathy S."/>
        </authorList>
    </citation>
    <scope>NUCLEOTIDE SEQUENCE [LARGE SCALE GENOMIC DNA]</scope>
    <source>
        <strain evidence="4 5">VB511283</strain>
    </source>
</reference>
<name>A0A9X5I7B6_9CYAN</name>
<dbReference type="Pfam" id="PF01116">
    <property type="entry name" value="F_bP_aldolase"/>
    <property type="match status" value="1"/>
</dbReference>
<proteinExistence type="predicted"/>
<keyword evidence="3" id="KW-0862">Zinc</keyword>
<dbReference type="RefSeq" id="WP_039713537.1">
    <property type="nucleotide sequence ID" value="NZ_JTJC03000009.1"/>
</dbReference>
<evidence type="ECO:0000256" key="1">
    <source>
        <dbReference type="PIRSR" id="PIRSR001359-1"/>
    </source>
</evidence>
<keyword evidence="5" id="KW-1185">Reference proteome</keyword>
<comment type="caution">
    <text evidence="4">The sequence shown here is derived from an EMBL/GenBank/DDBJ whole genome shotgun (WGS) entry which is preliminary data.</text>
</comment>
<dbReference type="PIRSF" id="PIRSF001359">
    <property type="entry name" value="F_bP_aldolase_II"/>
    <property type="match status" value="1"/>
</dbReference>
<dbReference type="Gene3D" id="3.20.20.70">
    <property type="entry name" value="Aldolase class I"/>
    <property type="match status" value="1"/>
</dbReference>
<dbReference type="InterPro" id="IPR013785">
    <property type="entry name" value="Aldolase_TIM"/>
</dbReference>
<dbReference type="EMBL" id="JTJC03000009">
    <property type="protein sequence ID" value="NHC37589.1"/>
    <property type="molecule type" value="Genomic_DNA"/>
</dbReference>
<sequence>MLASTQELLQTARQNIYAIGAFNIYNLEGVKAVVSAAEANRSAAMLQIHPSALKYGRSALVAMCLEAARAATVPIAVHLDHSTNASDIRQALTAGMNSIMADGSHLSYAENMGFTREMTRLAHKSGAIVEAEIGRISGTEDGLTIAEKEAKMTDPAQAVEFVRTTRVDALAVTIGNVHGEYKSPPRLDFDRLARIRRLIDIPLVLHGASGLPAWMISRSIQLGVCKFNVNTEVRQAYMRSLKSEVCAGNGSDLLDMAGVAIAAMQEVIAEKLHLFGSVGKAHLHETPYARILAGLKRFSH</sequence>
<accession>A0A9X5I7B6</accession>
<keyword evidence="3" id="KW-0479">Metal-binding</keyword>
<feature type="binding site" evidence="2">
    <location>
        <position position="179"/>
    </location>
    <ligand>
        <name>dihydroxyacetone phosphate</name>
        <dbReference type="ChEBI" id="CHEBI:57642"/>
    </ligand>
</feature>
<dbReference type="AlphaFoldDB" id="A0A9X5I7B6"/>
<dbReference type="InterPro" id="IPR050246">
    <property type="entry name" value="Class_II_FBP_aldolase"/>
</dbReference>
<dbReference type="PANTHER" id="PTHR30304:SF0">
    <property type="entry name" value="D-TAGATOSE-1,6-BISPHOSPHATE ALDOLASE SUBUNIT GATY-RELATED"/>
    <property type="match status" value="1"/>
</dbReference>
<gene>
    <name evidence="4" type="ORF">QH73_0023625</name>
</gene>